<comment type="caution">
    <text evidence="2">The sequence shown here is derived from an EMBL/GenBank/DDBJ whole genome shotgun (WGS) entry which is preliminary data.</text>
</comment>
<evidence type="ECO:0000256" key="1">
    <source>
        <dbReference type="SAM" id="MobiDB-lite"/>
    </source>
</evidence>
<sequence>MAGEGAGGGGGGHHNGDHQVTEITGGRVPEQCM</sequence>
<proteinExistence type="predicted"/>
<dbReference type="AlphaFoldDB" id="A0A1R3I544"/>
<feature type="compositionally biased region" description="Gly residues" evidence="1">
    <location>
        <begin position="1"/>
        <end position="13"/>
    </location>
</feature>
<protein>
    <submittedName>
        <fullName evidence="2">Uncharacterized protein</fullName>
    </submittedName>
</protein>
<keyword evidence="3" id="KW-1185">Reference proteome</keyword>
<organism evidence="2 3">
    <name type="scientific">Corchorus capsularis</name>
    <name type="common">Jute</name>
    <dbReference type="NCBI Taxonomy" id="210143"/>
    <lineage>
        <taxon>Eukaryota</taxon>
        <taxon>Viridiplantae</taxon>
        <taxon>Streptophyta</taxon>
        <taxon>Embryophyta</taxon>
        <taxon>Tracheophyta</taxon>
        <taxon>Spermatophyta</taxon>
        <taxon>Magnoliopsida</taxon>
        <taxon>eudicotyledons</taxon>
        <taxon>Gunneridae</taxon>
        <taxon>Pentapetalae</taxon>
        <taxon>rosids</taxon>
        <taxon>malvids</taxon>
        <taxon>Malvales</taxon>
        <taxon>Malvaceae</taxon>
        <taxon>Grewioideae</taxon>
        <taxon>Apeibeae</taxon>
        <taxon>Corchorus</taxon>
    </lineage>
</organism>
<feature type="region of interest" description="Disordered" evidence="1">
    <location>
        <begin position="1"/>
        <end position="33"/>
    </location>
</feature>
<accession>A0A1R3I544</accession>
<gene>
    <name evidence="2" type="ORF">CCACVL1_14892</name>
</gene>
<dbReference type="Gramene" id="OMO77700">
    <property type="protein sequence ID" value="OMO77700"/>
    <property type="gene ID" value="CCACVL1_14892"/>
</dbReference>
<dbReference type="EMBL" id="AWWV01010699">
    <property type="protein sequence ID" value="OMO77700.1"/>
    <property type="molecule type" value="Genomic_DNA"/>
</dbReference>
<evidence type="ECO:0000313" key="3">
    <source>
        <dbReference type="Proteomes" id="UP000188268"/>
    </source>
</evidence>
<reference evidence="2 3" key="1">
    <citation type="submission" date="2013-09" db="EMBL/GenBank/DDBJ databases">
        <title>Corchorus capsularis genome sequencing.</title>
        <authorList>
            <person name="Alam M."/>
            <person name="Haque M.S."/>
            <person name="Islam M.S."/>
            <person name="Emdad E.M."/>
            <person name="Islam M.M."/>
            <person name="Ahmed B."/>
            <person name="Halim A."/>
            <person name="Hossen Q.M.M."/>
            <person name="Hossain M.Z."/>
            <person name="Ahmed R."/>
            <person name="Khan M.M."/>
            <person name="Islam R."/>
            <person name="Rashid M.M."/>
            <person name="Khan S.A."/>
            <person name="Rahman M.S."/>
            <person name="Alam M."/>
        </authorList>
    </citation>
    <scope>NUCLEOTIDE SEQUENCE [LARGE SCALE GENOMIC DNA]</scope>
    <source>
        <strain evidence="3">cv. CVL-1</strain>
        <tissue evidence="2">Whole seedling</tissue>
    </source>
</reference>
<name>A0A1R3I544_COCAP</name>
<evidence type="ECO:0000313" key="2">
    <source>
        <dbReference type="EMBL" id="OMO77700.1"/>
    </source>
</evidence>
<dbReference type="Proteomes" id="UP000188268">
    <property type="component" value="Unassembled WGS sequence"/>
</dbReference>